<dbReference type="PANTHER" id="PTHR34598">
    <property type="entry name" value="BLL6449 PROTEIN"/>
    <property type="match status" value="1"/>
</dbReference>
<sequence length="298" mass="34187">MFSSINFAKSSPLFEREAAYELFGFPAYDSPIVTNIDIQTVHDIRVHDVRNEPSVCDLQTSGFKFIKHKSNVPLLAYHFESANGKTGNAQVVMDYLEEAITLVKTHLSTDKVICFDWRMRRSDVPHLQADVLERFSDVHAIRSQAIPPGLTVHCDFSQDGGRERMEMHLLPEELEAINSGKVKAKIVNVWRPLDVVKCAPLILADRRTVKRTDVFEVQKVLPDKLEKAYYLNHEPYQKWYYMSDQGPEDVAIFITWDERNDLEFADCSPHGAASSYLGSNPRESIEVRFIVFYDVVEQ</sequence>
<dbReference type="OrthoDB" id="412788at2759"/>
<keyword evidence="3" id="KW-1185">Reference proteome</keyword>
<evidence type="ECO:0000313" key="2">
    <source>
        <dbReference type="EMBL" id="KAF5573351.1"/>
    </source>
</evidence>
<dbReference type="GO" id="GO:0016491">
    <property type="term" value="F:oxidoreductase activity"/>
    <property type="evidence" value="ECO:0007669"/>
    <property type="project" value="InterPro"/>
</dbReference>
<evidence type="ECO:0000256" key="1">
    <source>
        <dbReference type="ARBA" id="ARBA00023604"/>
    </source>
</evidence>
<organism evidence="2 3">
    <name type="scientific">Gibberella subglutinans</name>
    <name type="common">Fusarium subglutinans</name>
    <dbReference type="NCBI Taxonomy" id="42677"/>
    <lineage>
        <taxon>Eukaryota</taxon>
        <taxon>Fungi</taxon>
        <taxon>Dikarya</taxon>
        <taxon>Ascomycota</taxon>
        <taxon>Pezizomycotina</taxon>
        <taxon>Sordariomycetes</taxon>
        <taxon>Hypocreomycetidae</taxon>
        <taxon>Hypocreales</taxon>
        <taxon>Nectriaceae</taxon>
        <taxon>Fusarium</taxon>
        <taxon>Fusarium fujikuroi species complex</taxon>
    </lineage>
</organism>
<comment type="caution">
    <text evidence="2">The sequence shown here is derived from an EMBL/GenBank/DDBJ whole genome shotgun (WGS) entry which is preliminary data.</text>
</comment>
<name>A0A8H5NNR9_GIBSU</name>
<dbReference type="GeneID" id="59313790"/>
<dbReference type="AlphaFoldDB" id="A0A8H5NNR9"/>
<dbReference type="RefSeq" id="XP_036530429.1">
    <property type="nucleotide sequence ID" value="XM_036679072.1"/>
</dbReference>
<reference evidence="2 3" key="1">
    <citation type="submission" date="2020-05" db="EMBL/GenBank/DDBJ databases">
        <title>Identification and distribution of gene clusters putatively required for synthesis of sphingolipid metabolism inhibitors in phylogenetically diverse species of the filamentous fungus Fusarium.</title>
        <authorList>
            <person name="Kim H.-S."/>
            <person name="Busman M."/>
            <person name="Brown D.W."/>
            <person name="Divon H."/>
            <person name="Uhlig S."/>
            <person name="Proctor R.H."/>
        </authorList>
    </citation>
    <scope>NUCLEOTIDE SEQUENCE [LARGE SCALE GENOMIC DNA]</scope>
    <source>
        <strain evidence="2 3">NRRL 66333</strain>
    </source>
</reference>
<dbReference type="NCBIfam" id="NF041278">
    <property type="entry name" value="CmcJ_NvfI_EfuI"/>
    <property type="match status" value="1"/>
</dbReference>
<dbReference type="EMBL" id="JAAOAV010000634">
    <property type="protein sequence ID" value="KAF5573351.1"/>
    <property type="molecule type" value="Genomic_DNA"/>
</dbReference>
<dbReference type="InterPro" id="IPR044053">
    <property type="entry name" value="AsaB-like"/>
</dbReference>
<protein>
    <submittedName>
        <fullName evidence="2">Major facilitator superfamily transporter</fullName>
    </submittedName>
</protein>
<gene>
    <name evidence="2" type="ORF">FSUBG_14113</name>
</gene>
<accession>A0A8H5NNR9</accession>
<dbReference type="Proteomes" id="UP000547976">
    <property type="component" value="Unassembled WGS sequence"/>
</dbReference>
<dbReference type="PANTHER" id="PTHR34598:SF3">
    <property type="entry name" value="OXIDOREDUCTASE AN1597"/>
    <property type="match status" value="1"/>
</dbReference>
<evidence type="ECO:0000313" key="3">
    <source>
        <dbReference type="Proteomes" id="UP000547976"/>
    </source>
</evidence>
<proteinExistence type="inferred from homology"/>
<comment type="similarity">
    <text evidence="1">Belongs to the asaB hydroxylase/desaturase family.</text>
</comment>